<reference evidence="1" key="1">
    <citation type="submission" date="2020-07" db="EMBL/GenBank/DDBJ databases">
        <title>Genome sequence and genetic diversity analysis of an under-domesticated orphan crop, white fonio (Digitaria exilis).</title>
        <authorList>
            <person name="Bennetzen J.L."/>
            <person name="Chen S."/>
            <person name="Ma X."/>
            <person name="Wang X."/>
            <person name="Yssel A.E.J."/>
            <person name="Chaluvadi S.R."/>
            <person name="Johnson M."/>
            <person name="Gangashetty P."/>
            <person name="Hamidou F."/>
            <person name="Sanogo M.D."/>
            <person name="Zwaenepoel A."/>
            <person name="Wallace J."/>
            <person name="Van De Peer Y."/>
            <person name="Van Deynze A."/>
        </authorList>
    </citation>
    <scope>NUCLEOTIDE SEQUENCE</scope>
    <source>
        <tissue evidence="1">Leaves</tissue>
    </source>
</reference>
<organism evidence="1 2">
    <name type="scientific">Digitaria exilis</name>
    <dbReference type="NCBI Taxonomy" id="1010633"/>
    <lineage>
        <taxon>Eukaryota</taxon>
        <taxon>Viridiplantae</taxon>
        <taxon>Streptophyta</taxon>
        <taxon>Embryophyta</taxon>
        <taxon>Tracheophyta</taxon>
        <taxon>Spermatophyta</taxon>
        <taxon>Magnoliopsida</taxon>
        <taxon>Liliopsida</taxon>
        <taxon>Poales</taxon>
        <taxon>Poaceae</taxon>
        <taxon>PACMAD clade</taxon>
        <taxon>Panicoideae</taxon>
        <taxon>Panicodae</taxon>
        <taxon>Paniceae</taxon>
        <taxon>Anthephorinae</taxon>
        <taxon>Digitaria</taxon>
    </lineage>
</organism>
<dbReference type="InterPro" id="IPR016024">
    <property type="entry name" value="ARM-type_fold"/>
</dbReference>
<dbReference type="PANTHER" id="PTHR33115">
    <property type="entry name" value="ARM REPEAT SUPERFAMILY PROTEIN"/>
    <property type="match status" value="1"/>
</dbReference>
<evidence type="ECO:0000313" key="1">
    <source>
        <dbReference type="EMBL" id="KAF8660960.1"/>
    </source>
</evidence>
<dbReference type="Proteomes" id="UP000636709">
    <property type="component" value="Unassembled WGS sequence"/>
</dbReference>
<keyword evidence="2" id="KW-1185">Reference proteome</keyword>
<dbReference type="OrthoDB" id="613213at2759"/>
<dbReference type="AlphaFoldDB" id="A0A835E1K9"/>
<protein>
    <submittedName>
        <fullName evidence="1">Uncharacterized protein</fullName>
    </submittedName>
</protein>
<accession>A0A835E1K9</accession>
<gene>
    <name evidence="1" type="ORF">HU200_057341</name>
</gene>
<sequence length="558" mass="61808">MFGLYISTVVSLWRLIEHDFSIADEGSNLKPALELLYGLAVAQGVLFGYRTMHYFGAKAGLVESMAQEYSVDKNIVSDYHKYIVAGCEKDSSFATGRNLVTYGMDMMAEESNSNSDSFISGVRVLATFKTGPRSHYELKDMEHAARVLSNAAVNIRLQRFSELIPFISGLLDTLELEPLKEESHEDHYANNLQLSRRSLLVVAKVAHILGSLATHEDNWRIIRNAEGVLSNIVRHLISIQDHNNSRLHDSWCGMAKESLELICRLTGALGAAQNEISGKLQEIQATIRSILVCTKCDVSVKRQAVKVLLDLSMDTPSSVMANPSTREIFTWTLLHICVLDDGALDNFYIPRLEKRNSMRQGLAGEMLKAMVDLESDASTLESVIFRNLARIITAQAGNHKYRLQAVQLLHGLCHNRSKYNYNGMSVVRMVMPEAVKGMLGCGSSTSEEAHAAETGDGDQLSARSTDIEKGISGGQEASYNGAEEQHEGIKLQKAFISLCRVIPESVFDSWYKEFNIIAARTCFAQGISPVKDLKSLVSYAQDRLEEKEAQLLATEVAS</sequence>
<dbReference type="SUPFAM" id="SSF48371">
    <property type="entry name" value="ARM repeat"/>
    <property type="match status" value="1"/>
</dbReference>
<dbReference type="EMBL" id="JACEFO010002418">
    <property type="protein sequence ID" value="KAF8660960.1"/>
    <property type="molecule type" value="Genomic_DNA"/>
</dbReference>
<evidence type="ECO:0000313" key="2">
    <source>
        <dbReference type="Proteomes" id="UP000636709"/>
    </source>
</evidence>
<dbReference type="PANTHER" id="PTHR33115:SF22">
    <property type="entry name" value="OS12G0449900 PROTEIN"/>
    <property type="match status" value="1"/>
</dbReference>
<proteinExistence type="predicted"/>
<name>A0A835E1K9_9POAL</name>
<comment type="caution">
    <text evidence="1">The sequence shown here is derived from an EMBL/GenBank/DDBJ whole genome shotgun (WGS) entry which is preliminary data.</text>
</comment>